<organism evidence="2 3">
    <name type="scientific">Parvibacter caecicola</name>
    <dbReference type="NCBI Taxonomy" id="747645"/>
    <lineage>
        <taxon>Bacteria</taxon>
        <taxon>Bacillati</taxon>
        <taxon>Actinomycetota</taxon>
        <taxon>Coriobacteriia</taxon>
        <taxon>Coriobacteriales</taxon>
        <taxon>Coriobacteriaceae</taxon>
        <taxon>Parvibacter</taxon>
    </lineage>
</organism>
<dbReference type="EMBL" id="JACHYA010000002">
    <property type="protein sequence ID" value="MBB3171235.1"/>
    <property type="molecule type" value="Genomic_DNA"/>
</dbReference>
<gene>
    <name evidence="2" type="ORF">FHR31_001047</name>
</gene>
<feature type="transmembrane region" description="Helical" evidence="1">
    <location>
        <begin position="175"/>
        <end position="195"/>
    </location>
</feature>
<dbReference type="Proteomes" id="UP000530850">
    <property type="component" value="Unassembled WGS sequence"/>
</dbReference>
<protein>
    <submittedName>
        <fullName evidence="2">8-oxo-dGTP pyrophosphatase MutT (NUDIX family)</fullName>
    </submittedName>
</protein>
<dbReference type="RefSeq" id="WP_123185986.1">
    <property type="nucleotide sequence ID" value="NZ_JACHYA010000002.1"/>
</dbReference>
<dbReference type="AlphaFoldDB" id="A0A7W5D308"/>
<dbReference type="InterPro" id="IPR015797">
    <property type="entry name" value="NUDIX_hydrolase-like_dom_sf"/>
</dbReference>
<evidence type="ECO:0000313" key="3">
    <source>
        <dbReference type="Proteomes" id="UP000530850"/>
    </source>
</evidence>
<reference evidence="2 3" key="1">
    <citation type="submission" date="2020-08" db="EMBL/GenBank/DDBJ databases">
        <title>Sequencing the genomes of 1000 actinobacteria strains.</title>
        <authorList>
            <person name="Klenk H.-P."/>
        </authorList>
    </citation>
    <scope>NUCLEOTIDE SEQUENCE [LARGE SCALE GENOMIC DNA]</scope>
    <source>
        <strain evidence="2 3">DSM 22242</strain>
    </source>
</reference>
<dbReference type="CDD" id="cd03424">
    <property type="entry name" value="NUDIX_ADPRase_Nudt5_UGPPase_Nudt14"/>
    <property type="match status" value="1"/>
</dbReference>
<feature type="transmembrane region" description="Helical" evidence="1">
    <location>
        <begin position="245"/>
        <end position="268"/>
    </location>
</feature>
<feature type="transmembrane region" description="Helical" evidence="1">
    <location>
        <begin position="288"/>
        <end position="310"/>
    </location>
</feature>
<dbReference type="SUPFAM" id="SSF55811">
    <property type="entry name" value="Nudix"/>
    <property type="match status" value="1"/>
</dbReference>
<accession>A0A7W5D308</accession>
<proteinExistence type="predicted"/>
<keyword evidence="1" id="KW-0472">Membrane</keyword>
<feature type="transmembrane region" description="Helical" evidence="1">
    <location>
        <begin position="215"/>
        <end position="233"/>
    </location>
</feature>
<keyword evidence="1" id="KW-0812">Transmembrane</keyword>
<dbReference type="GeneID" id="93357295"/>
<sequence length="601" mass="64847">MIDGVRASLAPADRQARSAYYRHLKALVAEAGSADEASDRRVAEEALQLVDLCYNLTTEASVLGVSAHYVPANLESIADEAQQRIKDYRERYATLGHRYPWLAEEEPDESSSAADAPSLADWQHALRIRRASIKTAAGEPAAAAAAKLVLPYEAQEREQKDAWRARVTKALWRNVLVMLLYAVILGFVEVIVSLIQDMLVGWLNIANDTVGDLVSDQGSIASIFVFLIGVAIFSRSKGGPRAGKALIVFLAALFFVALPILSCLSVGVGPSGLIWETSFDSLPGTLMMGLPSLAASFIGVGIFAYVGWLFESKLEMPGIVDSAAEALSSLRDLSKFGKEGSVEPVAYVNPCARARFGEAGNAVAVAPSAWEDTFGFAPASSKRQSSWEKYLAVVESDSPTGPPDSEGPAALRIVTDRAAVLQYEASAEGRPIGIAYSSPYNQLLVDLVEDGQGRRFAYERVVPAAKNAVVIVPRFEGDFVLLRQFRHALRDYQLCFPRGYGEPGVSACDNAEKELFEELKVWPLGPMKHLGSMVADSGLSGGRIEVFACDVPAPNPDVGYEEIDSCIIVSPAELDELIADGQIDDGFTLSALTLLRCMMDI</sequence>
<keyword evidence="1" id="KW-1133">Transmembrane helix</keyword>
<evidence type="ECO:0000256" key="1">
    <source>
        <dbReference type="SAM" id="Phobius"/>
    </source>
</evidence>
<name>A0A7W5D308_9ACTN</name>
<evidence type="ECO:0000313" key="2">
    <source>
        <dbReference type="EMBL" id="MBB3171235.1"/>
    </source>
</evidence>
<comment type="caution">
    <text evidence="2">The sequence shown here is derived from an EMBL/GenBank/DDBJ whole genome shotgun (WGS) entry which is preliminary data.</text>
</comment>
<dbReference type="Gene3D" id="3.90.79.10">
    <property type="entry name" value="Nucleoside Triphosphate Pyrophosphohydrolase"/>
    <property type="match status" value="1"/>
</dbReference>